<dbReference type="SUPFAM" id="SSF53187">
    <property type="entry name" value="Zn-dependent exopeptidases"/>
    <property type="match status" value="1"/>
</dbReference>
<organism evidence="20 21">
    <name type="scientific">Coccidioides posadasii RMSCC 3488</name>
    <dbReference type="NCBI Taxonomy" id="454284"/>
    <lineage>
        <taxon>Eukaryota</taxon>
        <taxon>Fungi</taxon>
        <taxon>Dikarya</taxon>
        <taxon>Ascomycota</taxon>
        <taxon>Pezizomycotina</taxon>
        <taxon>Eurotiomycetes</taxon>
        <taxon>Eurotiomycetidae</taxon>
        <taxon>Onygenales</taxon>
        <taxon>Onygenaceae</taxon>
        <taxon>Coccidioides</taxon>
    </lineage>
</organism>
<dbReference type="Gene3D" id="3.30.70.340">
    <property type="entry name" value="Metallocarboxypeptidase-like"/>
    <property type="match status" value="1"/>
</dbReference>
<feature type="signal peptide" evidence="18">
    <location>
        <begin position="1"/>
        <end position="16"/>
    </location>
</feature>
<dbReference type="SMART" id="SM00631">
    <property type="entry name" value="Zn_pept"/>
    <property type="match status" value="1"/>
</dbReference>
<evidence type="ECO:0000313" key="21">
    <source>
        <dbReference type="Proteomes" id="UP000054567"/>
    </source>
</evidence>
<evidence type="ECO:0000256" key="1">
    <source>
        <dbReference type="ARBA" id="ARBA00001947"/>
    </source>
</evidence>
<reference evidence="21" key="2">
    <citation type="journal article" date="2009" name="Genome Res.">
        <title>Comparative genomic analyses of the human fungal pathogens Coccidioides and their relatives.</title>
        <authorList>
            <person name="Sharpton T.J."/>
            <person name="Stajich J.E."/>
            <person name="Rounsley S.D."/>
            <person name="Gardner M.J."/>
            <person name="Wortman J.R."/>
            <person name="Jordar V.S."/>
            <person name="Maiti R."/>
            <person name="Kodira C.D."/>
            <person name="Neafsey D.E."/>
            <person name="Zeng Q."/>
            <person name="Hung C.-Y."/>
            <person name="McMahan C."/>
            <person name="Muszewska A."/>
            <person name="Grynberg M."/>
            <person name="Mandel M.A."/>
            <person name="Kellner E.M."/>
            <person name="Barker B.M."/>
            <person name="Galgiani J.N."/>
            <person name="Orbach M.J."/>
            <person name="Kirkland T.N."/>
            <person name="Cole G.T."/>
            <person name="Henn M.R."/>
            <person name="Birren B.W."/>
            <person name="Taylor J.W."/>
        </authorList>
    </citation>
    <scope>NUCLEOTIDE SEQUENCE [LARGE SCALE GENOMIC DNA]</scope>
    <source>
        <strain evidence="21">RMSCC 3488</strain>
    </source>
</reference>
<dbReference type="EMBL" id="DS268109">
    <property type="protein sequence ID" value="KMM65100.1"/>
    <property type="molecule type" value="Genomic_DNA"/>
</dbReference>
<dbReference type="SUPFAM" id="SSF54897">
    <property type="entry name" value="Protease propeptides/inhibitors"/>
    <property type="match status" value="1"/>
</dbReference>
<reference evidence="20 21" key="1">
    <citation type="submission" date="2007-06" db="EMBL/GenBank/DDBJ databases">
        <title>The Genome Sequence of Coccidioides posadasii RMSCC_3488.</title>
        <authorList>
            <consortium name="Coccidioides Genome Resources Consortium"/>
            <consortium name="The Broad Institute Genome Sequencing Platform"/>
            <person name="Henn M.R."/>
            <person name="Sykes S."/>
            <person name="Young S."/>
            <person name="Jaffe D."/>
            <person name="Berlin A."/>
            <person name="Alvarez P."/>
            <person name="Butler J."/>
            <person name="Gnerre S."/>
            <person name="Grabherr M."/>
            <person name="Mauceli E."/>
            <person name="Brockman W."/>
            <person name="Kodira C."/>
            <person name="Alvarado L."/>
            <person name="Zeng Q."/>
            <person name="Crawford M."/>
            <person name="Antoine C."/>
            <person name="Devon K."/>
            <person name="Galgiani J."/>
            <person name="Orsborn K."/>
            <person name="Lewis M.L."/>
            <person name="Nusbaum C."/>
            <person name="Galagan J."/>
            <person name="Birren B."/>
        </authorList>
    </citation>
    <scope>NUCLEOTIDE SEQUENCE [LARGE SCALE GENOMIC DNA]</scope>
    <source>
        <strain evidence="20 21">RMSCC 3488</strain>
    </source>
</reference>
<evidence type="ECO:0000256" key="3">
    <source>
        <dbReference type="ARBA" id="ARBA00004613"/>
    </source>
</evidence>
<name>A0A0J6F759_COCPO</name>
<feature type="chain" id="PRO_5005270740" evidence="18">
    <location>
        <begin position="17"/>
        <end position="417"/>
    </location>
</feature>
<evidence type="ECO:0000256" key="11">
    <source>
        <dbReference type="ARBA" id="ARBA00022833"/>
    </source>
</evidence>
<keyword evidence="13" id="KW-0482">Metalloprotease</keyword>
<dbReference type="InterPro" id="IPR000834">
    <property type="entry name" value="Peptidase_M14"/>
</dbReference>
<dbReference type="AlphaFoldDB" id="A0A0J6F759"/>
<comment type="cofactor">
    <cofactor evidence="1">
        <name>Zn(2+)</name>
        <dbReference type="ChEBI" id="CHEBI:29105"/>
    </cofactor>
</comment>
<keyword evidence="9 18" id="KW-0732">Signal</keyword>
<gene>
    <name evidence="20" type="ORF">CPAG_01452</name>
</gene>
<feature type="active site" description="Proton donor/acceptor" evidence="16">
    <location>
        <position position="383"/>
    </location>
</feature>
<dbReference type="GO" id="GO:0008270">
    <property type="term" value="F:zinc ion binding"/>
    <property type="evidence" value="ECO:0007669"/>
    <property type="project" value="InterPro"/>
</dbReference>
<evidence type="ECO:0000256" key="16">
    <source>
        <dbReference type="PROSITE-ProRule" id="PRU01379"/>
    </source>
</evidence>
<dbReference type="Proteomes" id="UP000054567">
    <property type="component" value="Unassembled WGS sequence"/>
</dbReference>
<evidence type="ECO:0000256" key="4">
    <source>
        <dbReference type="ARBA" id="ARBA00005988"/>
    </source>
</evidence>
<evidence type="ECO:0000256" key="2">
    <source>
        <dbReference type="ARBA" id="ARBA00003091"/>
    </source>
</evidence>
<evidence type="ECO:0000256" key="8">
    <source>
        <dbReference type="ARBA" id="ARBA00022723"/>
    </source>
</evidence>
<evidence type="ECO:0000256" key="15">
    <source>
        <dbReference type="ARBA" id="ARBA00023157"/>
    </source>
</evidence>
<dbReference type="GO" id="GO:0005576">
    <property type="term" value="C:extracellular region"/>
    <property type="evidence" value="ECO:0007669"/>
    <property type="project" value="UniProtKB-SubCell"/>
</dbReference>
<dbReference type="VEuPathDB" id="FungiDB:CPAG_01452"/>
<dbReference type="GO" id="GO:0006508">
    <property type="term" value="P:proteolysis"/>
    <property type="evidence" value="ECO:0007669"/>
    <property type="project" value="UniProtKB-KW"/>
</dbReference>
<comment type="function">
    <text evidence="2">Extracellular metalloprotease that contributes to pathogenicity.</text>
</comment>
<keyword evidence="6 20" id="KW-0121">Carboxypeptidase</keyword>
<dbReference type="PRINTS" id="PR00765">
    <property type="entry name" value="CRBOXYPTASEA"/>
</dbReference>
<accession>A0A0J6F759</accession>
<evidence type="ECO:0000256" key="14">
    <source>
        <dbReference type="ARBA" id="ARBA00023145"/>
    </source>
</evidence>
<reference evidence="21" key="3">
    <citation type="journal article" date="2010" name="Genome Res.">
        <title>Population genomic sequencing of Coccidioides fungi reveals recent hybridization and transposon control.</title>
        <authorList>
            <person name="Neafsey D.E."/>
            <person name="Barker B.M."/>
            <person name="Sharpton T.J."/>
            <person name="Stajich J.E."/>
            <person name="Park D.J."/>
            <person name="Whiston E."/>
            <person name="Hung C.-Y."/>
            <person name="McMahan C."/>
            <person name="White J."/>
            <person name="Sykes S."/>
            <person name="Heiman D."/>
            <person name="Young S."/>
            <person name="Zeng Q."/>
            <person name="Abouelleil A."/>
            <person name="Aftuck L."/>
            <person name="Bessette D."/>
            <person name="Brown A."/>
            <person name="FitzGerald M."/>
            <person name="Lui A."/>
            <person name="Macdonald J.P."/>
            <person name="Priest M."/>
            <person name="Orbach M.J."/>
            <person name="Galgiani J.N."/>
            <person name="Kirkland T.N."/>
            <person name="Cole G.T."/>
            <person name="Birren B.W."/>
            <person name="Henn M.R."/>
            <person name="Taylor J.W."/>
            <person name="Rounsley S.D."/>
        </authorList>
    </citation>
    <scope>NUCLEOTIDE SEQUENCE [LARGE SCALE GENOMIC DNA]</scope>
    <source>
        <strain evidence="21">RMSCC 3488</strain>
    </source>
</reference>
<dbReference type="PANTHER" id="PTHR11705">
    <property type="entry name" value="PROTEASE FAMILY M14 CARBOXYPEPTIDASE A,B"/>
    <property type="match status" value="1"/>
</dbReference>
<keyword evidence="14" id="KW-0865">Zymogen</keyword>
<dbReference type="CDD" id="cd03860">
    <property type="entry name" value="M14_CP_A-B_like"/>
    <property type="match status" value="1"/>
</dbReference>
<evidence type="ECO:0000256" key="13">
    <source>
        <dbReference type="ARBA" id="ARBA00023049"/>
    </source>
</evidence>
<evidence type="ECO:0000256" key="12">
    <source>
        <dbReference type="ARBA" id="ARBA00023026"/>
    </source>
</evidence>
<dbReference type="InterPro" id="IPR003146">
    <property type="entry name" value="M14A_act_pep"/>
</dbReference>
<keyword evidence="8" id="KW-0479">Metal-binding</keyword>
<dbReference type="PANTHER" id="PTHR11705:SF143">
    <property type="entry name" value="SLL0236 PROTEIN"/>
    <property type="match status" value="1"/>
</dbReference>
<protein>
    <submittedName>
        <fullName evidence="20">Carboxypeptidase A1</fullName>
    </submittedName>
</protein>
<keyword evidence="15" id="KW-1015">Disulfide bond</keyword>
<evidence type="ECO:0000256" key="10">
    <source>
        <dbReference type="ARBA" id="ARBA00022801"/>
    </source>
</evidence>
<evidence type="ECO:0000256" key="18">
    <source>
        <dbReference type="SAM" id="SignalP"/>
    </source>
</evidence>
<dbReference type="Pfam" id="PF02244">
    <property type="entry name" value="Propep_M14"/>
    <property type="match status" value="1"/>
</dbReference>
<sequence length="417" mass="46350">MKVLLAISALLGSALAAAIPSLGSEYNGYKVFRIPTVDQNLAQVVRIIKELELDTWEFPKTAGSAADVVVSPSQLSAFEEATAGLTVEVMHEDLGASIDAESAVVSTYEAGNLTDAWFNSYHSYNDHLQFLRDLQAQYPDNSELITAGNSYERRPLQGIHIWGSRGKGKPGVVWHGTIHAREWITTMVVEYMASSLLSERSDATVKSILDKYDFFIFPITNPDGFVYSQSRSRLWRKNRQPSRNNNIGTDLNRNYPYQWEGRGSSSNPSAETFRGLRPGDSPEVQAHTRFMQSVARSQGVKMYVDWHSYSQLFLTPYGYHCSRLPQNHQKHISLATAFAQALRAVHGTSFRVGPTCNTIYQVNGDSVDWAVEVGGFELGFAAELRDTGRHGFVLPASQIKPSGEETWAGIKALMARM</sequence>
<evidence type="ECO:0000256" key="7">
    <source>
        <dbReference type="ARBA" id="ARBA00022670"/>
    </source>
</evidence>
<comment type="similarity">
    <text evidence="4 16">Belongs to the peptidase M14 family.</text>
</comment>
<feature type="domain" description="Peptidase M14" evidence="19">
    <location>
        <begin position="120"/>
        <end position="417"/>
    </location>
</feature>
<evidence type="ECO:0000256" key="9">
    <source>
        <dbReference type="ARBA" id="ARBA00022729"/>
    </source>
</evidence>
<evidence type="ECO:0000256" key="5">
    <source>
        <dbReference type="ARBA" id="ARBA00022525"/>
    </source>
</evidence>
<evidence type="ECO:0000313" key="20">
    <source>
        <dbReference type="EMBL" id="KMM65100.1"/>
    </source>
</evidence>
<proteinExistence type="inferred from homology"/>
<keyword evidence="10" id="KW-0378">Hydrolase</keyword>
<dbReference type="Pfam" id="PF00246">
    <property type="entry name" value="Peptidase_M14"/>
    <property type="match status" value="1"/>
</dbReference>
<keyword evidence="5" id="KW-0964">Secreted</keyword>
<dbReference type="InterPro" id="IPR036990">
    <property type="entry name" value="M14A-like_propep"/>
</dbReference>
<keyword evidence="12" id="KW-0843">Virulence</keyword>
<dbReference type="PROSITE" id="PS52035">
    <property type="entry name" value="PEPTIDASE_M14"/>
    <property type="match status" value="1"/>
</dbReference>
<evidence type="ECO:0000256" key="6">
    <source>
        <dbReference type="ARBA" id="ARBA00022645"/>
    </source>
</evidence>
<keyword evidence="7" id="KW-0645">Protease</keyword>
<comment type="subcellular location">
    <subcellularLocation>
        <location evidence="3">Secreted</location>
    </subcellularLocation>
</comment>
<dbReference type="FunFam" id="3.40.630.10:FF:000165">
    <property type="entry name" value="Glucan 1,4-alpha-glucosidase, putative"/>
    <property type="match status" value="1"/>
</dbReference>
<keyword evidence="11" id="KW-0862">Zinc</keyword>
<feature type="compositionally biased region" description="Polar residues" evidence="17">
    <location>
        <begin position="241"/>
        <end position="252"/>
    </location>
</feature>
<dbReference type="Gene3D" id="3.40.630.10">
    <property type="entry name" value="Zn peptidases"/>
    <property type="match status" value="1"/>
</dbReference>
<dbReference type="OrthoDB" id="3626597at2759"/>
<evidence type="ECO:0000259" key="19">
    <source>
        <dbReference type="PROSITE" id="PS52035"/>
    </source>
</evidence>
<dbReference type="GO" id="GO:0004181">
    <property type="term" value="F:metallocarboxypeptidase activity"/>
    <property type="evidence" value="ECO:0007669"/>
    <property type="project" value="InterPro"/>
</dbReference>
<feature type="region of interest" description="Disordered" evidence="17">
    <location>
        <begin position="238"/>
        <end position="283"/>
    </location>
</feature>
<evidence type="ECO:0000256" key="17">
    <source>
        <dbReference type="SAM" id="MobiDB-lite"/>
    </source>
</evidence>